<gene>
    <name evidence="3" type="ORF">MBEHAL_2028</name>
</gene>
<dbReference type="OrthoDB" id="25155at2157"/>
<sequence length="176" mass="19458">MSATGETTTRTRTMLLARVRGRRDALTEEWGERPERPPQPAARDVAERPAPADAAAFDERAYQWRVDVVLTDDAGRVLLHRDGDSWTLPGGAGERAETLDAAAIRHAAPTAGDDLALRDLLWTQVVEFDYDSVTYPALRAVVHVEIADSERAQGEWFAPEDLPASLPDREAIRESL</sequence>
<feature type="compositionally biased region" description="Basic and acidic residues" evidence="1">
    <location>
        <begin position="22"/>
        <end position="36"/>
    </location>
</feature>
<evidence type="ECO:0000313" key="4">
    <source>
        <dbReference type="Proteomes" id="UP000016986"/>
    </source>
</evidence>
<feature type="region of interest" description="Disordered" evidence="1">
    <location>
        <begin position="20"/>
        <end position="52"/>
    </location>
</feature>
<name>U3AER6_9EURY</name>
<evidence type="ECO:0000313" key="3">
    <source>
        <dbReference type="EMBL" id="GAD53268.1"/>
    </source>
</evidence>
<dbReference type="Pfam" id="PF00293">
    <property type="entry name" value="NUDIX"/>
    <property type="match status" value="1"/>
</dbReference>
<keyword evidence="4" id="KW-1185">Reference proteome</keyword>
<evidence type="ECO:0000259" key="2">
    <source>
        <dbReference type="PROSITE" id="PS51462"/>
    </source>
</evidence>
<dbReference type="PROSITE" id="PS51462">
    <property type="entry name" value="NUDIX"/>
    <property type="match status" value="1"/>
</dbReference>
<accession>U3AER6</accession>
<comment type="caution">
    <text evidence="3">The sequence shown here is derived from an EMBL/GenBank/DDBJ whole genome shotgun (WGS) entry which is preliminary data.</text>
</comment>
<evidence type="ECO:0000256" key="1">
    <source>
        <dbReference type="SAM" id="MobiDB-lite"/>
    </source>
</evidence>
<protein>
    <recommendedName>
        <fullName evidence="2">Nudix hydrolase domain-containing protein</fullName>
    </recommendedName>
</protein>
<dbReference type="InterPro" id="IPR015797">
    <property type="entry name" value="NUDIX_hydrolase-like_dom_sf"/>
</dbReference>
<reference evidence="3 4" key="1">
    <citation type="submission" date="2013-09" db="EMBL/GenBank/DDBJ databases">
        <title>Whole genome sequencing of Halarchaeum acidiphilum strain MH1-52-1.</title>
        <authorList>
            <person name="Shimane Y."/>
            <person name="Minegishi H."/>
            <person name="Nishi S."/>
            <person name="Echigo A."/>
            <person name="Shuto A."/>
            <person name="Konishi M."/>
            <person name="Ito T."/>
            <person name="Ohkuma M."/>
            <person name="Ohta Y."/>
            <person name="Nagano Y."/>
            <person name="Tsubouchi T."/>
            <person name="Mori K."/>
            <person name="Usui K."/>
            <person name="Kamekura M."/>
            <person name="Usami R."/>
            <person name="Takaki Y."/>
            <person name="Hatada Y."/>
        </authorList>
    </citation>
    <scope>NUCLEOTIDE SEQUENCE [LARGE SCALE GENOMIC DNA]</scope>
    <source>
        <strain evidence="3 4">JCM 16109</strain>
    </source>
</reference>
<dbReference type="Proteomes" id="UP000016986">
    <property type="component" value="Unassembled WGS sequence"/>
</dbReference>
<dbReference type="SUPFAM" id="SSF55811">
    <property type="entry name" value="Nudix"/>
    <property type="match status" value="1"/>
</dbReference>
<dbReference type="AlphaFoldDB" id="U3AER6"/>
<dbReference type="Gene3D" id="3.90.79.10">
    <property type="entry name" value="Nucleoside Triphosphate Pyrophosphohydrolase"/>
    <property type="match status" value="1"/>
</dbReference>
<feature type="domain" description="Nudix hydrolase" evidence="2">
    <location>
        <begin position="47"/>
        <end position="176"/>
    </location>
</feature>
<dbReference type="EMBL" id="BATA01000056">
    <property type="protein sequence ID" value="GAD53268.1"/>
    <property type="molecule type" value="Genomic_DNA"/>
</dbReference>
<proteinExistence type="predicted"/>
<dbReference type="InterPro" id="IPR000086">
    <property type="entry name" value="NUDIX_hydrolase_dom"/>
</dbReference>
<organism evidence="3 4">
    <name type="scientific">Halarchaeum acidiphilum MH1-52-1</name>
    <dbReference type="NCBI Taxonomy" id="1261545"/>
    <lineage>
        <taxon>Archaea</taxon>
        <taxon>Methanobacteriati</taxon>
        <taxon>Methanobacteriota</taxon>
        <taxon>Stenosarchaea group</taxon>
        <taxon>Halobacteria</taxon>
        <taxon>Halobacteriales</taxon>
        <taxon>Halobacteriaceae</taxon>
    </lineage>
</organism>
<dbReference type="RefSeq" id="WP_021780497.1">
    <property type="nucleotide sequence ID" value="NZ_BATA01000056.1"/>
</dbReference>